<proteinExistence type="predicted"/>
<evidence type="ECO:0000313" key="1">
    <source>
        <dbReference type="EMBL" id="KOX70337.1"/>
    </source>
</evidence>
<dbReference type="Proteomes" id="UP000053105">
    <property type="component" value="Unassembled WGS sequence"/>
</dbReference>
<gene>
    <name evidence="1" type="ORF">WN51_04740</name>
</gene>
<accession>A0A0M8ZSZ5</accession>
<dbReference type="AlphaFoldDB" id="A0A0M8ZSZ5"/>
<keyword evidence="2" id="KW-1185">Reference proteome</keyword>
<dbReference type="EMBL" id="KQ435863">
    <property type="protein sequence ID" value="KOX70337.1"/>
    <property type="molecule type" value="Genomic_DNA"/>
</dbReference>
<reference evidence="1 2" key="1">
    <citation type="submission" date="2015-07" db="EMBL/GenBank/DDBJ databases">
        <title>The genome of Melipona quadrifasciata.</title>
        <authorList>
            <person name="Pan H."/>
            <person name="Kapheim K."/>
        </authorList>
    </citation>
    <scope>NUCLEOTIDE SEQUENCE [LARGE SCALE GENOMIC DNA]</scope>
    <source>
        <strain evidence="1">0111107301</strain>
        <tissue evidence="1">Whole body</tissue>
    </source>
</reference>
<organism evidence="1 2">
    <name type="scientific">Melipona quadrifasciata</name>
    <dbReference type="NCBI Taxonomy" id="166423"/>
    <lineage>
        <taxon>Eukaryota</taxon>
        <taxon>Metazoa</taxon>
        <taxon>Ecdysozoa</taxon>
        <taxon>Arthropoda</taxon>
        <taxon>Hexapoda</taxon>
        <taxon>Insecta</taxon>
        <taxon>Pterygota</taxon>
        <taxon>Neoptera</taxon>
        <taxon>Endopterygota</taxon>
        <taxon>Hymenoptera</taxon>
        <taxon>Apocrita</taxon>
        <taxon>Aculeata</taxon>
        <taxon>Apoidea</taxon>
        <taxon>Anthophila</taxon>
        <taxon>Apidae</taxon>
        <taxon>Melipona</taxon>
    </lineage>
</organism>
<sequence length="64" mass="7640">MSNMYFIPKYVNRIDMITVIWISLGASTSIKMKLTINLNIYVQRRNFAYTVYRRFFAISVTCYV</sequence>
<protein>
    <submittedName>
        <fullName evidence="1">Uncharacterized protein</fullName>
    </submittedName>
</protein>
<evidence type="ECO:0000313" key="2">
    <source>
        <dbReference type="Proteomes" id="UP000053105"/>
    </source>
</evidence>
<name>A0A0M8ZSZ5_9HYME</name>